<dbReference type="RefSeq" id="WP_106069444.1">
    <property type="nucleotide sequence ID" value="NZ_CP027234.1"/>
</dbReference>
<dbReference type="SUPFAM" id="SSF53955">
    <property type="entry name" value="Lysozyme-like"/>
    <property type="match status" value="1"/>
</dbReference>
<accession>A0A2R3MSD3</accession>
<dbReference type="InterPro" id="IPR001264">
    <property type="entry name" value="Glyco_trans_51"/>
</dbReference>
<protein>
    <submittedName>
        <fullName evidence="4">Transglycosylase</fullName>
    </submittedName>
</protein>
<dbReference type="Gene3D" id="1.10.3810.10">
    <property type="entry name" value="Biosynthetic peptidoglycan transglycosylase-like"/>
    <property type="match status" value="1"/>
</dbReference>
<dbReference type="InterPro" id="IPR023346">
    <property type="entry name" value="Lysozyme-like_dom_sf"/>
</dbReference>
<evidence type="ECO:0000313" key="4">
    <source>
        <dbReference type="EMBL" id="TCO94390.1"/>
    </source>
</evidence>
<evidence type="ECO:0000313" key="5">
    <source>
        <dbReference type="Proteomes" id="UP000295600"/>
    </source>
</evidence>
<dbReference type="AlphaFoldDB" id="A0A2R3MSD3"/>
<gene>
    <name evidence="4" type="ORF">EV202_10589</name>
</gene>
<feature type="domain" description="Glycosyl transferase family 51" evidence="3">
    <location>
        <begin position="214"/>
        <end position="377"/>
    </location>
</feature>
<keyword evidence="2" id="KW-0808">Transferase</keyword>
<dbReference type="EMBL" id="SLXB01000005">
    <property type="protein sequence ID" value="TCO94390.1"/>
    <property type="molecule type" value="Genomic_DNA"/>
</dbReference>
<name>A0A2R3MSD3_9BACE</name>
<reference evidence="4 5" key="1">
    <citation type="submission" date="2019-03" db="EMBL/GenBank/DDBJ databases">
        <title>Genomic Encyclopedia of Type Strains, Phase IV (KMG-IV): sequencing the most valuable type-strain genomes for metagenomic binning, comparative biology and taxonomic classification.</title>
        <authorList>
            <person name="Goeker M."/>
        </authorList>
    </citation>
    <scope>NUCLEOTIDE SEQUENCE [LARGE SCALE GENOMIC DNA]</scope>
    <source>
        <strain evidence="4 5">DSM 23917</strain>
    </source>
</reference>
<dbReference type="GO" id="GO:0008955">
    <property type="term" value="F:peptidoglycan glycosyltransferase activity"/>
    <property type="evidence" value="ECO:0007669"/>
    <property type="project" value="TreeGrafter"/>
</dbReference>
<dbReference type="PANTHER" id="PTHR32282:SF33">
    <property type="entry name" value="PEPTIDOGLYCAN GLYCOSYLTRANSFERASE"/>
    <property type="match status" value="1"/>
</dbReference>
<sequence length="421" mass="48885">MNPLKFFLLERLSRYAHRRGIDIYIEDFSFKKGLSLKNTDIDACGERILIENLLLKIRIKELFRKRIAIDMTSENITVMPGYLSNKDFHLPDLKGNISYEKRRKSTSIDVTLNQAIHLSLKHTGNADEGELFIKTSLLSIDRYKQLFDGHIISRFMNTVYSDTLITFLCCYKYGHTSPYPKFNSTFQYDTLKIHPENYALSKMYLTDELSKRNHLAKNYKKLEEIPEIIRQTVICTEDPSFNLHRGISPTLTGMTLKSAIDQKALKRGGSTISMQLIKNALLNGERTFTRKTEEAILTLLMENHYGTGKQDILEIYLNMIEFAPDVYGIEDAALFYFDKSSSKLNAIEVIVLTYIIPRPIHFYEALQQKTEQLRRNLLQHIRQYLPVMMKKQIIHRENVSSADIKQIEFSDKFGVLVLDIL</sequence>
<proteinExistence type="predicted"/>
<evidence type="ECO:0000256" key="2">
    <source>
        <dbReference type="ARBA" id="ARBA00022679"/>
    </source>
</evidence>
<comment type="caution">
    <text evidence="4">The sequence shown here is derived from an EMBL/GenBank/DDBJ whole genome shotgun (WGS) entry which is preliminary data.</text>
</comment>
<dbReference type="InterPro" id="IPR036950">
    <property type="entry name" value="PBP_transglycosylase"/>
</dbReference>
<dbReference type="GeneID" id="94548478"/>
<evidence type="ECO:0000259" key="3">
    <source>
        <dbReference type="Pfam" id="PF00912"/>
    </source>
</evidence>
<dbReference type="Pfam" id="PF00912">
    <property type="entry name" value="Transgly"/>
    <property type="match status" value="1"/>
</dbReference>
<evidence type="ECO:0000256" key="1">
    <source>
        <dbReference type="ARBA" id="ARBA00004752"/>
    </source>
</evidence>
<dbReference type="KEGG" id="bhf:C3V43_08525"/>
<dbReference type="InterPro" id="IPR050396">
    <property type="entry name" value="Glycosyltr_51/Transpeptidase"/>
</dbReference>
<comment type="pathway">
    <text evidence="1">Cell wall biogenesis; peptidoglycan biosynthesis.</text>
</comment>
<dbReference type="Proteomes" id="UP000295600">
    <property type="component" value="Unassembled WGS sequence"/>
</dbReference>
<organism evidence="4 5">
    <name type="scientific">Prevotella heparinolytica</name>
    <dbReference type="NCBI Taxonomy" id="28113"/>
    <lineage>
        <taxon>Bacteria</taxon>
        <taxon>Pseudomonadati</taxon>
        <taxon>Bacteroidota</taxon>
        <taxon>Bacteroidia</taxon>
        <taxon>Bacteroidales</taxon>
        <taxon>Bacteroidaceae</taxon>
        <taxon>Bacteroides</taxon>
    </lineage>
</organism>
<dbReference type="PANTHER" id="PTHR32282">
    <property type="entry name" value="BINDING PROTEIN TRANSPEPTIDASE, PUTATIVE-RELATED"/>
    <property type="match status" value="1"/>
</dbReference>